<evidence type="ECO:0000313" key="4">
    <source>
        <dbReference type="Proteomes" id="UP001347796"/>
    </source>
</evidence>
<name>A0AAN8PT26_PATCE</name>
<dbReference type="Gene3D" id="3.40.50.1110">
    <property type="entry name" value="SGNH hydrolase"/>
    <property type="match status" value="1"/>
</dbReference>
<dbReference type="Proteomes" id="UP001347796">
    <property type="component" value="Unassembled WGS sequence"/>
</dbReference>
<keyword evidence="1" id="KW-0862">Zinc</keyword>
<accession>A0AAN8PT26</accession>
<reference evidence="3 4" key="1">
    <citation type="submission" date="2024-01" db="EMBL/GenBank/DDBJ databases">
        <title>The genome of the rayed Mediterranean limpet Patella caerulea (Linnaeus, 1758).</title>
        <authorList>
            <person name="Anh-Thu Weber A."/>
            <person name="Halstead-Nussloch G."/>
        </authorList>
    </citation>
    <scope>NUCLEOTIDE SEQUENCE [LARGE SCALE GENOMIC DNA]</scope>
    <source>
        <strain evidence="3">AATW-2023a</strain>
        <tissue evidence="3">Whole specimen</tissue>
    </source>
</reference>
<keyword evidence="1" id="KW-0863">Zinc-finger</keyword>
<proteinExistence type="predicted"/>
<evidence type="ECO:0000313" key="3">
    <source>
        <dbReference type="EMBL" id="KAK6178196.1"/>
    </source>
</evidence>
<dbReference type="SUPFAM" id="SSF52266">
    <property type="entry name" value="SGNH hydrolase"/>
    <property type="match status" value="1"/>
</dbReference>
<dbReference type="InterPro" id="IPR036514">
    <property type="entry name" value="SGNH_hydro_sf"/>
</dbReference>
<dbReference type="GO" id="GO:0008270">
    <property type="term" value="F:zinc ion binding"/>
    <property type="evidence" value="ECO:0007669"/>
    <property type="project" value="UniProtKB-KW"/>
</dbReference>
<dbReference type="InterPro" id="IPR036875">
    <property type="entry name" value="Znf_CCHC_sf"/>
</dbReference>
<keyword evidence="4" id="KW-1185">Reference proteome</keyword>
<dbReference type="SMART" id="SM00343">
    <property type="entry name" value="ZnF_C2HC"/>
    <property type="match status" value="1"/>
</dbReference>
<dbReference type="SUPFAM" id="SSF57756">
    <property type="entry name" value="Retrovirus zinc finger-like domains"/>
    <property type="match status" value="1"/>
</dbReference>
<dbReference type="AlphaFoldDB" id="A0AAN8PT26"/>
<protein>
    <recommendedName>
        <fullName evidence="2">CCHC-type domain-containing protein</fullName>
    </recommendedName>
</protein>
<gene>
    <name evidence="3" type="ORF">SNE40_013006</name>
</gene>
<dbReference type="Gene3D" id="4.10.60.10">
    <property type="entry name" value="Zinc finger, CCHC-type"/>
    <property type="match status" value="1"/>
</dbReference>
<evidence type="ECO:0000256" key="1">
    <source>
        <dbReference type="PROSITE-ProRule" id="PRU00047"/>
    </source>
</evidence>
<dbReference type="InterPro" id="IPR001878">
    <property type="entry name" value="Znf_CCHC"/>
</dbReference>
<dbReference type="GO" id="GO:0003676">
    <property type="term" value="F:nucleic acid binding"/>
    <property type="evidence" value="ECO:0007669"/>
    <property type="project" value="InterPro"/>
</dbReference>
<feature type="domain" description="CCHC-type" evidence="2">
    <location>
        <begin position="106"/>
        <end position="120"/>
    </location>
</feature>
<evidence type="ECO:0000259" key="2">
    <source>
        <dbReference type="PROSITE" id="PS50158"/>
    </source>
</evidence>
<sequence>MSQGRNLNIKVIDYIKGVSPSTNILLSRVLPRCDVDVAPINAIYEKVCKNSRISFIKYRQIFSYDSNMYWEDGKHLSDLGTAELVKTFNNYVDILKPSKRVKTPICFNCGETGHVSKSCKLPPDVHCYSCGERIVKRRIVITILVTGLCMINRT</sequence>
<dbReference type="PROSITE" id="PS50158">
    <property type="entry name" value="ZF_CCHC"/>
    <property type="match status" value="1"/>
</dbReference>
<comment type="caution">
    <text evidence="3">The sequence shown here is derived from an EMBL/GenBank/DDBJ whole genome shotgun (WGS) entry which is preliminary data.</text>
</comment>
<keyword evidence="1" id="KW-0479">Metal-binding</keyword>
<organism evidence="3 4">
    <name type="scientific">Patella caerulea</name>
    <name type="common">Rayed Mediterranean limpet</name>
    <dbReference type="NCBI Taxonomy" id="87958"/>
    <lineage>
        <taxon>Eukaryota</taxon>
        <taxon>Metazoa</taxon>
        <taxon>Spiralia</taxon>
        <taxon>Lophotrochozoa</taxon>
        <taxon>Mollusca</taxon>
        <taxon>Gastropoda</taxon>
        <taxon>Patellogastropoda</taxon>
        <taxon>Patelloidea</taxon>
        <taxon>Patellidae</taxon>
        <taxon>Patella</taxon>
    </lineage>
</organism>
<dbReference type="Pfam" id="PF00098">
    <property type="entry name" value="zf-CCHC"/>
    <property type="match status" value="1"/>
</dbReference>
<dbReference type="EMBL" id="JAZGQO010000009">
    <property type="protein sequence ID" value="KAK6178196.1"/>
    <property type="molecule type" value="Genomic_DNA"/>
</dbReference>